<comment type="caution">
    <text evidence="3">The sequence shown here is derived from an EMBL/GenBank/DDBJ whole genome shotgun (WGS) entry which is preliminary data.</text>
</comment>
<feature type="region of interest" description="Disordered" evidence="1">
    <location>
        <begin position="181"/>
        <end position="204"/>
    </location>
</feature>
<evidence type="ECO:0000313" key="3">
    <source>
        <dbReference type="EMBL" id="MEV0709213.1"/>
    </source>
</evidence>
<dbReference type="Proteomes" id="UP001551695">
    <property type="component" value="Unassembled WGS sequence"/>
</dbReference>
<sequence>MKLDLAKSDKQYYTAPTDPVLRAFDTYGYATVTGEGAPLGSEYTDAVGALYRSVYGAKKLAKAANRDFVVPKLEGQWWVDSDDPPLSVPREEWRWRMMIRLPDFVTAEMITGAEYERFHEGDAIQVMHIGPYATEPETLARMETFMTENNLTMNGRHHEIYLSDPRRSATRTRTILRHPVRARSRQPILPEDDAIPHISSENVR</sequence>
<dbReference type="InterPro" id="IPR029442">
    <property type="entry name" value="GyrI-like"/>
</dbReference>
<protein>
    <submittedName>
        <fullName evidence="3">GyrI-like domain-containing protein</fullName>
    </submittedName>
</protein>
<dbReference type="Gene3D" id="3.20.80.10">
    <property type="entry name" value="Regulatory factor, effector binding domain"/>
    <property type="match status" value="1"/>
</dbReference>
<proteinExistence type="predicted"/>
<name>A0ABV3FUY3_9NOCA</name>
<evidence type="ECO:0000313" key="4">
    <source>
        <dbReference type="Proteomes" id="UP001551695"/>
    </source>
</evidence>
<evidence type="ECO:0000259" key="2">
    <source>
        <dbReference type="Pfam" id="PF06445"/>
    </source>
</evidence>
<dbReference type="Pfam" id="PF06445">
    <property type="entry name" value="GyrI-like"/>
    <property type="match status" value="1"/>
</dbReference>
<dbReference type="InterPro" id="IPR011256">
    <property type="entry name" value="Reg_factor_effector_dom_sf"/>
</dbReference>
<dbReference type="SUPFAM" id="SSF55136">
    <property type="entry name" value="Probable bacterial effector-binding domain"/>
    <property type="match status" value="1"/>
</dbReference>
<dbReference type="EMBL" id="JBFAKC010000006">
    <property type="protein sequence ID" value="MEV0709213.1"/>
    <property type="molecule type" value="Genomic_DNA"/>
</dbReference>
<organism evidence="3 4">
    <name type="scientific">Nocardia aurea</name>
    <dbReference type="NCBI Taxonomy" id="2144174"/>
    <lineage>
        <taxon>Bacteria</taxon>
        <taxon>Bacillati</taxon>
        <taxon>Actinomycetota</taxon>
        <taxon>Actinomycetes</taxon>
        <taxon>Mycobacteriales</taxon>
        <taxon>Nocardiaceae</taxon>
        <taxon>Nocardia</taxon>
    </lineage>
</organism>
<dbReference type="RefSeq" id="WP_355082787.1">
    <property type="nucleotide sequence ID" value="NZ_JBEXKW010000001.1"/>
</dbReference>
<reference evidence="3 4" key="1">
    <citation type="submission" date="2024-06" db="EMBL/GenBank/DDBJ databases">
        <title>The Natural Products Discovery Center: Release of the First 8490 Sequenced Strains for Exploring Actinobacteria Biosynthetic Diversity.</title>
        <authorList>
            <person name="Kalkreuter E."/>
            <person name="Kautsar S.A."/>
            <person name="Yang D."/>
            <person name="Bader C.D."/>
            <person name="Teijaro C.N."/>
            <person name="Fluegel L."/>
            <person name="Davis C.M."/>
            <person name="Simpson J.R."/>
            <person name="Lauterbach L."/>
            <person name="Steele A.D."/>
            <person name="Gui C."/>
            <person name="Meng S."/>
            <person name="Li G."/>
            <person name="Viehrig K."/>
            <person name="Ye F."/>
            <person name="Su P."/>
            <person name="Kiefer A.F."/>
            <person name="Nichols A."/>
            <person name="Cepeda A.J."/>
            <person name="Yan W."/>
            <person name="Fan B."/>
            <person name="Jiang Y."/>
            <person name="Adhikari A."/>
            <person name="Zheng C.-J."/>
            <person name="Schuster L."/>
            <person name="Cowan T.M."/>
            <person name="Smanski M.J."/>
            <person name="Chevrette M.G."/>
            <person name="De Carvalho L.P.S."/>
            <person name="Shen B."/>
        </authorList>
    </citation>
    <scope>NUCLEOTIDE SEQUENCE [LARGE SCALE GENOMIC DNA]</scope>
    <source>
        <strain evidence="3 4">NPDC050403</strain>
    </source>
</reference>
<evidence type="ECO:0000256" key="1">
    <source>
        <dbReference type="SAM" id="MobiDB-lite"/>
    </source>
</evidence>
<keyword evidence="4" id="KW-1185">Reference proteome</keyword>
<accession>A0ABV3FUY3</accession>
<gene>
    <name evidence="3" type="ORF">AB0I48_16760</name>
</gene>
<feature type="domain" description="GyrI-like small molecule binding" evidence="2">
    <location>
        <begin position="34"/>
        <end position="170"/>
    </location>
</feature>